<organism evidence="2 3">
    <name type="scientific">Romanomermis culicivorax</name>
    <name type="common">Nematode worm</name>
    <dbReference type="NCBI Taxonomy" id="13658"/>
    <lineage>
        <taxon>Eukaryota</taxon>
        <taxon>Metazoa</taxon>
        <taxon>Ecdysozoa</taxon>
        <taxon>Nematoda</taxon>
        <taxon>Enoplea</taxon>
        <taxon>Dorylaimia</taxon>
        <taxon>Mermithida</taxon>
        <taxon>Mermithoidea</taxon>
        <taxon>Mermithidae</taxon>
        <taxon>Romanomermis</taxon>
    </lineage>
</organism>
<dbReference type="WBParaSite" id="nRc.2.0.1.t38706-RA">
    <property type="protein sequence ID" value="nRc.2.0.1.t38706-RA"/>
    <property type="gene ID" value="nRc.2.0.1.g38706"/>
</dbReference>
<evidence type="ECO:0000256" key="1">
    <source>
        <dbReference type="SAM" id="MobiDB-lite"/>
    </source>
</evidence>
<accession>A0A915KLL7</accession>
<feature type="compositionally biased region" description="Basic and acidic residues" evidence="1">
    <location>
        <begin position="65"/>
        <end position="75"/>
    </location>
</feature>
<evidence type="ECO:0000313" key="2">
    <source>
        <dbReference type="Proteomes" id="UP000887565"/>
    </source>
</evidence>
<evidence type="ECO:0000313" key="3">
    <source>
        <dbReference type="WBParaSite" id="nRc.2.0.1.t38706-RA"/>
    </source>
</evidence>
<feature type="region of interest" description="Disordered" evidence="1">
    <location>
        <begin position="64"/>
        <end position="122"/>
    </location>
</feature>
<feature type="compositionally biased region" description="Polar residues" evidence="1">
    <location>
        <begin position="76"/>
        <end position="97"/>
    </location>
</feature>
<dbReference type="Proteomes" id="UP000887565">
    <property type="component" value="Unplaced"/>
</dbReference>
<sequence length="122" mass="13290">MAFDFMILEGTPKRSKASKNVHPLAVVQQTRNFLQGAAEPPTPPFFKTSTPTKLTLCTSPNYLHTTDDSELHEKSTVSTNVNNRAGFSPTFSPNGMTSSDSKSSGVKSNVTSVKILITEREK</sequence>
<reference evidence="3" key="1">
    <citation type="submission" date="2022-11" db="UniProtKB">
        <authorList>
            <consortium name="WormBaseParasite"/>
        </authorList>
    </citation>
    <scope>IDENTIFICATION</scope>
</reference>
<keyword evidence="2" id="KW-1185">Reference proteome</keyword>
<feature type="compositionally biased region" description="Low complexity" evidence="1">
    <location>
        <begin position="98"/>
        <end position="108"/>
    </location>
</feature>
<protein>
    <submittedName>
        <fullName evidence="3">Uncharacterized protein</fullName>
    </submittedName>
</protein>
<name>A0A915KLL7_ROMCU</name>
<dbReference type="AlphaFoldDB" id="A0A915KLL7"/>
<proteinExistence type="predicted"/>